<dbReference type="AlphaFoldDB" id="G7K7K2"/>
<dbReference type="Proteomes" id="UP000265566">
    <property type="component" value="Chromosome 5"/>
</dbReference>
<feature type="domain" description="PGG" evidence="11">
    <location>
        <begin position="573"/>
        <end position="677"/>
    </location>
</feature>
<dbReference type="InterPro" id="IPR036770">
    <property type="entry name" value="Ankyrin_rpt-contain_sf"/>
</dbReference>
<dbReference type="KEGG" id="mtr:11434683"/>
<reference evidence="12 15" key="1">
    <citation type="journal article" date="2011" name="Nature">
        <title>The Medicago genome provides insight into the evolution of rhizobial symbioses.</title>
        <authorList>
            <person name="Young N.D."/>
            <person name="Debelle F."/>
            <person name="Oldroyd G.E."/>
            <person name="Geurts R."/>
            <person name="Cannon S.B."/>
            <person name="Udvardi M.K."/>
            <person name="Benedito V.A."/>
            <person name="Mayer K.F."/>
            <person name="Gouzy J."/>
            <person name="Schoof H."/>
            <person name="Van de Peer Y."/>
            <person name="Proost S."/>
            <person name="Cook D.R."/>
            <person name="Meyers B.C."/>
            <person name="Spannagl M."/>
            <person name="Cheung F."/>
            <person name="De Mita S."/>
            <person name="Krishnakumar V."/>
            <person name="Gundlach H."/>
            <person name="Zhou S."/>
            <person name="Mudge J."/>
            <person name="Bharti A.K."/>
            <person name="Murray J.D."/>
            <person name="Naoumkina M.A."/>
            <person name="Rosen B."/>
            <person name="Silverstein K.A."/>
            <person name="Tang H."/>
            <person name="Rombauts S."/>
            <person name="Zhao P.X."/>
            <person name="Zhou P."/>
            <person name="Barbe V."/>
            <person name="Bardou P."/>
            <person name="Bechner M."/>
            <person name="Bellec A."/>
            <person name="Berger A."/>
            <person name="Berges H."/>
            <person name="Bidwell S."/>
            <person name="Bisseling T."/>
            <person name="Choisne N."/>
            <person name="Couloux A."/>
            <person name="Denny R."/>
            <person name="Deshpande S."/>
            <person name="Dai X."/>
            <person name="Doyle J.J."/>
            <person name="Dudez A.M."/>
            <person name="Farmer A.D."/>
            <person name="Fouteau S."/>
            <person name="Franken C."/>
            <person name="Gibelin C."/>
            <person name="Gish J."/>
            <person name="Goldstein S."/>
            <person name="Gonzalez A.J."/>
            <person name="Green P.J."/>
            <person name="Hallab A."/>
            <person name="Hartog M."/>
            <person name="Hua A."/>
            <person name="Humphray S.J."/>
            <person name="Jeong D.H."/>
            <person name="Jing Y."/>
            <person name="Jocker A."/>
            <person name="Kenton S.M."/>
            <person name="Kim D.J."/>
            <person name="Klee K."/>
            <person name="Lai H."/>
            <person name="Lang C."/>
            <person name="Lin S."/>
            <person name="Macmil S.L."/>
            <person name="Magdelenat G."/>
            <person name="Matthews L."/>
            <person name="McCorrison J."/>
            <person name="Monaghan E.L."/>
            <person name="Mun J.H."/>
            <person name="Najar F.Z."/>
            <person name="Nicholson C."/>
            <person name="Noirot C."/>
            <person name="O'Bleness M."/>
            <person name="Paule C.R."/>
            <person name="Poulain J."/>
            <person name="Prion F."/>
            <person name="Qin B."/>
            <person name="Qu C."/>
            <person name="Retzel E.F."/>
            <person name="Riddle C."/>
            <person name="Sallet E."/>
            <person name="Samain S."/>
            <person name="Samson N."/>
            <person name="Sanders I."/>
            <person name="Saurat O."/>
            <person name="Scarpelli C."/>
            <person name="Schiex T."/>
            <person name="Segurens B."/>
            <person name="Severin A.J."/>
            <person name="Sherrier D.J."/>
            <person name="Shi R."/>
            <person name="Sims S."/>
            <person name="Singer S.R."/>
            <person name="Sinharoy S."/>
            <person name="Sterck L."/>
            <person name="Viollet A."/>
            <person name="Wang B.B."/>
            <person name="Wang K."/>
            <person name="Wang M."/>
            <person name="Wang X."/>
            <person name="Warfsmann J."/>
            <person name="Weissenbach J."/>
            <person name="White D.D."/>
            <person name="White J.D."/>
            <person name="Wiley G.B."/>
            <person name="Wincker P."/>
            <person name="Xing Y."/>
            <person name="Yang L."/>
            <person name="Yao Z."/>
            <person name="Ying F."/>
            <person name="Zhai J."/>
            <person name="Zhou L."/>
            <person name="Zuber A."/>
            <person name="Denarie J."/>
            <person name="Dixon R.A."/>
            <person name="May G.D."/>
            <person name="Schwartz D.C."/>
            <person name="Rogers J."/>
            <person name="Quetier F."/>
            <person name="Town C.D."/>
            <person name="Roe B.A."/>
        </authorList>
    </citation>
    <scope>NUCLEOTIDE SEQUENCE [LARGE SCALE GENOMIC DNA]</scope>
    <source>
        <strain evidence="12">A17</strain>
        <strain evidence="14 15">cv. Jemalong A17</strain>
    </source>
</reference>
<name>G7K7K2_MEDTR</name>
<evidence type="ECO:0000313" key="15">
    <source>
        <dbReference type="Proteomes" id="UP000002051"/>
    </source>
</evidence>
<dbReference type="EMBL" id="PSQE01000005">
    <property type="protein sequence ID" value="RHN57345.1"/>
    <property type="molecule type" value="Genomic_DNA"/>
</dbReference>
<evidence type="ECO:0000256" key="7">
    <source>
        <dbReference type="ARBA" id="ARBA00023136"/>
    </source>
</evidence>
<dbReference type="PANTHER" id="PTHR24186:SF46">
    <property type="entry name" value="PROTEIN ACCELERATED CELL DEATH 6-LIKE"/>
    <property type="match status" value="1"/>
</dbReference>
<dbReference type="PROSITE" id="PS50088">
    <property type="entry name" value="ANK_REPEAT"/>
    <property type="match status" value="1"/>
</dbReference>
<feature type="transmembrane region" description="Helical" evidence="10">
    <location>
        <begin position="684"/>
        <end position="708"/>
    </location>
</feature>
<evidence type="ECO:0000313" key="13">
    <source>
        <dbReference type="EMBL" id="RHN57345.1"/>
    </source>
</evidence>
<feature type="region of interest" description="Disordered" evidence="9">
    <location>
        <begin position="515"/>
        <end position="560"/>
    </location>
</feature>
<evidence type="ECO:0000256" key="1">
    <source>
        <dbReference type="ARBA" id="ARBA00004141"/>
    </source>
</evidence>
<feature type="compositionally biased region" description="Basic and acidic residues" evidence="9">
    <location>
        <begin position="535"/>
        <end position="552"/>
    </location>
</feature>
<dbReference type="Gramene" id="rna32873">
    <property type="protein sequence ID" value="RHN57345.1"/>
    <property type="gene ID" value="gene32873"/>
</dbReference>
<dbReference type="SUPFAM" id="SSF48403">
    <property type="entry name" value="Ankyrin repeat"/>
    <property type="match status" value="1"/>
</dbReference>
<dbReference type="PaxDb" id="3880-AES99886"/>
<evidence type="ECO:0000256" key="8">
    <source>
        <dbReference type="PROSITE-ProRule" id="PRU00023"/>
    </source>
</evidence>
<comment type="subcellular location">
    <subcellularLocation>
        <location evidence="2">Cell membrane</location>
        <topology evidence="2">Peripheral membrane protein</topology>
        <orientation evidence="2">Cytoplasmic side</orientation>
    </subcellularLocation>
    <subcellularLocation>
        <location evidence="1">Membrane</location>
        <topology evidence="1">Multi-pass membrane protein</topology>
    </subcellularLocation>
</comment>
<evidence type="ECO:0000256" key="2">
    <source>
        <dbReference type="ARBA" id="ARBA00004413"/>
    </source>
</evidence>
<dbReference type="EnsemblPlants" id="AES99886">
    <property type="protein sequence ID" value="AES99886"/>
    <property type="gene ID" value="MTR_5g085810"/>
</dbReference>
<reference evidence="13" key="5">
    <citation type="journal article" date="2018" name="Nat. Plants">
        <title>Whole-genome landscape of Medicago truncatula symbiotic genes.</title>
        <authorList>
            <person name="Pecrix Y."/>
            <person name="Gamas P."/>
            <person name="Carrere S."/>
        </authorList>
    </citation>
    <scope>NUCLEOTIDE SEQUENCE</scope>
    <source>
        <tissue evidence="13">Leaves</tissue>
    </source>
</reference>
<reference evidence="14" key="3">
    <citation type="submission" date="2015-04" db="UniProtKB">
        <authorList>
            <consortium name="EnsemblPlants"/>
        </authorList>
    </citation>
    <scope>IDENTIFICATION</scope>
    <source>
        <strain evidence="14">cv. Jemalong A17</strain>
    </source>
</reference>
<dbReference type="InterPro" id="IPR026961">
    <property type="entry name" value="PGG_dom"/>
</dbReference>
<keyword evidence="5 10" id="KW-1133">Transmembrane helix</keyword>
<evidence type="ECO:0000256" key="9">
    <source>
        <dbReference type="SAM" id="MobiDB-lite"/>
    </source>
</evidence>
<dbReference type="Pfam" id="PF13962">
    <property type="entry name" value="PGG"/>
    <property type="match status" value="1"/>
</dbReference>
<evidence type="ECO:0000256" key="4">
    <source>
        <dbReference type="ARBA" id="ARBA00022737"/>
    </source>
</evidence>
<keyword evidence="3 10" id="KW-0812">Transmembrane</keyword>
<evidence type="ECO:0000256" key="10">
    <source>
        <dbReference type="SAM" id="Phobius"/>
    </source>
</evidence>
<dbReference type="Pfam" id="PF12796">
    <property type="entry name" value="Ank_2"/>
    <property type="match status" value="3"/>
</dbReference>
<dbReference type="eggNOG" id="KOG0504">
    <property type="taxonomic scope" value="Eukaryota"/>
</dbReference>
<reference evidence="16" key="4">
    <citation type="journal article" date="2018" name="Nat. Plants">
        <title>Whole-genome landscape of Medicago truncatula symbiotic genes.</title>
        <authorList>
            <person name="Pecrix Y."/>
            <person name="Staton S.E."/>
            <person name="Sallet E."/>
            <person name="Lelandais-Briere C."/>
            <person name="Moreau S."/>
            <person name="Carrere S."/>
            <person name="Blein T."/>
            <person name="Jardinaud M.F."/>
            <person name="Latrasse D."/>
            <person name="Zouine M."/>
            <person name="Zahm M."/>
            <person name="Kreplak J."/>
            <person name="Mayjonade B."/>
            <person name="Satge C."/>
            <person name="Perez M."/>
            <person name="Cauet S."/>
            <person name="Marande W."/>
            <person name="Chantry-Darmon C."/>
            <person name="Lopez-Roques C."/>
            <person name="Bouchez O."/>
            <person name="Berard A."/>
            <person name="Debelle F."/>
            <person name="Munos S."/>
            <person name="Bendahmane A."/>
            <person name="Berges H."/>
            <person name="Niebel A."/>
            <person name="Buitink J."/>
            <person name="Frugier F."/>
            <person name="Benhamed M."/>
            <person name="Crespi M."/>
            <person name="Gouzy J."/>
            <person name="Gamas P."/>
        </authorList>
    </citation>
    <scope>NUCLEOTIDE SEQUENCE [LARGE SCALE GENOMIC DNA]</scope>
    <source>
        <strain evidence="16">cv. Jemalong A17</strain>
    </source>
</reference>
<gene>
    <name evidence="14" type="primary">11434683</name>
    <name evidence="12" type="ordered locus">MTR_5g085810</name>
    <name evidence="13" type="ORF">MtrunA17_Chr5g0439351</name>
</gene>
<keyword evidence="15" id="KW-1185">Reference proteome</keyword>
<organism evidence="12 15">
    <name type="scientific">Medicago truncatula</name>
    <name type="common">Barrel medic</name>
    <name type="synonym">Medicago tribuloides</name>
    <dbReference type="NCBI Taxonomy" id="3880"/>
    <lineage>
        <taxon>Eukaryota</taxon>
        <taxon>Viridiplantae</taxon>
        <taxon>Streptophyta</taxon>
        <taxon>Embryophyta</taxon>
        <taxon>Tracheophyta</taxon>
        <taxon>Spermatophyta</taxon>
        <taxon>Magnoliopsida</taxon>
        <taxon>eudicotyledons</taxon>
        <taxon>Gunneridae</taxon>
        <taxon>Pentapetalae</taxon>
        <taxon>rosids</taxon>
        <taxon>fabids</taxon>
        <taxon>Fabales</taxon>
        <taxon>Fabaceae</taxon>
        <taxon>Papilionoideae</taxon>
        <taxon>50 kb inversion clade</taxon>
        <taxon>NPAAA clade</taxon>
        <taxon>Hologalegina</taxon>
        <taxon>IRL clade</taxon>
        <taxon>Trifolieae</taxon>
        <taxon>Medicago</taxon>
    </lineage>
</organism>
<dbReference type="OrthoDB" id="598775at2759"/>
<dbReference type="SMART" id="SM00248">
    <property type="entry name" value="ANK"/>
    <property type="match status" value="8"/>
</dbReference>
<dbReference type="STRING" id="3880.G7K7K2"/>
<dbReference type="InterPro" id="IPR002110">
    <property type="entry name" value="Ankyrin_rpt"/>
</dbReference>
<evidence type="ECO:0000256" key="5">
    <source>
        <dbReference type="ARBA" id="ARBA00022989"/>
    </source>
</evidence>
<proteinExistence type="predicted"/>
<dbReference type="GO" id="GO:0016020">
    <property type="term" value="C:membrane"/>
    <property type="evidence" value="ECO:0000318"/>
    <property type="project" value="GO_Central"/>
</dbReference>
<dbReference type="EMBL" id="CM001221">
    <property type="protein sequence ID" value="AES99886.1"/>
    <property type="molecule type" value="Genomic_DNA"/>
</dbReference>
<dbReference type="GO" id="GO:0005886">
    <property type="term" value="C:plasma membrane"/>
    <property type="evidence" value="ECO:0007669"/>
    <property type="project" value="UniProtKB-SubCell"/>
</dbReference>
<reference evidence="12 15" key="2">
    <citation type="journal article" date="2014" name="BMC Genomics">
        <title>An improved genome release (version Mt4.0) for the model legume Medicago truncatula.</title>
        <authorList>
            <person name="Tang H."/>
            <person name="Krishnakumar V."/>
            <person name="Bidwell S."/>
            <person name="Rosen B."/>
            <person name="Chan A."/>
            <person name="Zhou S."/>
            <person name="Gentzbittel L."/>
            <person name="Childs K.L."/>
            <person name="Yandell M."/>
            <person name="Gundlach H."/>
            <person name="Mayer K.F."/>
            <person name="Schwartz D.C."/>
            <person name="Town C.D."/>
        </authorList>
    </citation>
    <scope>GENOME REANNOTATION</scope>
    <source>
        <strain evidence="14 15">cv. Jemalong A17</strain>
    </source>
</reference>
<feature type="transmembrane region" description="Helical" evidence="10">
    <location>
        <begin position="614"/>
        <end position="642"/>
    </location>
</feature>
<sequence>MVYFPQTLNVELCASESFNNTSLVSILPGAIVLPSEETDIETEPSEVTKILPNCSDNENKIELLDQVYRAGPMRSLSYSSLLIEIKTPTKNTVLHIAAQNGNDKIVSLVVEHAPTLLFEFNENNESALHIAARCGHISIVEKLLKAYANIERRDIRTAWLEYTNNLDSPKDYDEESNMEDLLENYDEDSNMKDLLEEDYDEKSNMEDLLKFVKIENVEGNTMFHEAMLCRDKKRIGGDKIFKACELYKIGDSSSKWCYEIVFLNVNHAKQSVLYLAVDSKDKEAVEVIMENCPSYVATPKGLSPVVAAIMKRNQEMLRVILQKKPTWIHSTDTYERLPLHYAASIGYLKGVELLLGICKCCTNQRDKYGYFSIHLASHGGHLKVVKKLLEYCPDPTEMLDTSFKRNILHVAAKNGKHELVQHILLQSRRIPELHKMINQKDKKGDTPLHLAAKSCHPKTVFYLTWDERVDLHLVNQNNQTALEFVNAISQFRDTSTREQLTRIALNSAGAKTRFKRLVHDKSRQSDSNSLQLGEGDTKSNKNKGQSDSKPNENNENVSNTTEPRYFFLTGSNKQYRDRVETLTLVSTLIITASVAACFAVPGEADGKANNLCHAMFQAFIIFITISLFSSISSTIILFLAKLGLTELVTFSLKIVLPLLGTALISLSLAFMTGLYTVISELTWLANLFMVVTPMLVVVVFLLYLVLFLPSSSTRKSMRYISYYPFLFLAWLTE</sequence>
<dbReference type="HOGENOM" id="CLU_000134_36_4_1"/>
<keyword evidence="4" id="KW-0677">Repeat</keyword>
<evidence type="ECO:0000259" key="11">
    <source>
        <dbReference type="Pfam" id="PF13962"/>
    </source>
</evidence>
<feature type="transmembrane region" description="Helical" evidence="10">
    <location>
        <begin position="654"/>
        <end position="678"/>
    </location>
</feature>
<protein>
    <submittedName>
        <fullName evidence="12">Ankyrin repeat protein</fullName>
    </submittedName>
    <submittedName>
        <fullName evidence="13">Putative ABC transporter type 1, transmembrane domain MetI, ankyrin repeat-containing</fullName>
    </submittedName>
</protein>
<dbReference type="OMA" id="HSYKESA"/>
<accession>G7K7K2</accession>
<evidence type="ECO:0000313" key="12">
    <source>
        <dbReference type="EMBL" id="AES99886.1"/>
    </source>
</evidence>
<dbReference type="PANTHER" id="PTHR24186">
    <property type="entry name" value="PROTEIN PHOSPHATASE 1 REGULATORY SUBUNIT"/>
    <property type="match status" value="1"/>
</dbReference>
<feature type="repeat" description="ANK" evidence="8">
    <location>
        <begin position="123"/>
        <end position="155"/>
    </location>
</feature>
<dbReference type="Proteomes" id="UP000002051">
    <property type="component" value="Chromosome 5"/>
</dbReference>
<keyword evidence="7 10" id="KW-0472">Membrane</keyword>
<dbReference type="Gene3D" id="1.25.40.20">
    <property type="entry name" value="Ankyrin repeat-containing domain"/>
    <property type="match status" value="3"/>
</dbReference>
<dbReference type="PROSITE" id="PS50297">
    <property type="entry name" value="ANK_REP_REGION"/>
    <property type="match status" value="1"/>
</dbReference>
<evidence type="ECO:0000256" key="6">
    <source>
        <dbReference type="ARBA" id="ARBA00023043"/>
    </source>
</evidence>
<evidence type="ECO:0000313" key="14">
    <source>
        <dbReference type="EnsemblPlants" id="AES99886"/>
    </source>
</evidence>
<keyword evidence="6 8" id="KW-0040">ANK repeat</keyword>
<evidence type="ECO:0000256" key="3">
    <source>
        <dbReference type="ARBA" id="ARBA00022692"/>
    </source>
</evidence>
<evidence type="ECO:0000313" key="16">
    <source>
        <dbReference type="Proteomes" id="UP000265566"/>
    </source>
</evidence>